<protein>
    <submittedName>
        <fullName evidence="2">Uncharacterized protein</fullName>
    </submittedName>
</protein>
<accession>A0A0C3EQU6</accession>
<dbReference type="OrthoDB" id="3065302at2759"/>
<dbReference type="InParanoid" id="A0A0C3EQU6"/>
<dbReference type="EMBL" id="KN833053">
    <property type="protein sequence ID" value="KIM74960.1"/>
    <property type="molecule type" value="Genomic_DNA"/>
</dbReference>
<dbReference type="Proteomes" id="UP000054166">
    <property type="component" value="Unassembled WGS sequence"/>
</dbReference>
<proteinExistence type="predicted"/>
<feature type="region of interest" description="Disordered" evidence="1">
    <location>
        <begin position="1"/>
        <end position="41"/>
    </location>
</feature>
<gene>
    <name evidence="2" type="ORF">PILCRDRAFT_92362</name>
</gene>
<dbReference type="AlphaFoldDB" id="A0A0C3EQU6"/>
<reference evidence="3" key="2">
    <citation type="submission" date="2015-01" db="EMBL/GenBank/DDBJ databases">
        <title>Evolutionary Origins and Diversification of the Mycorrhizal Mutualists.</title>
        <authorList>
            <consortium name="DOE Joint Genome Institute"/>
            <consortium name="Mycorrhizal Genomics Consortium"/>
            <person name="Kohler A."/>
            <person name="Kuo A."/>
            <person name="Nagy L.G."/>
            <person name="Floudas D."/>
            <person name="Copeland A."/>
            <person name="Barry K.W."/>
            <person name="Cichocki N."/>
            <person name="Veneault-Fourrey C."/>
            <person name="LaButti K."/>
            <person name="Lindquist E.A."/>
            <person name="Lipzen A."/>
            <person name="Lundell T."/>
            <person name="Morin E."/>
            <person name="Murat C."/>
            <person name="Riley R."/>
            <person name="Ohm R."/>
            <person name="Sun H."/>
            <person name="Tunlid A."/>
            <person name="Henrissat B."/>
            <person name="Grigoriev I.V."/>
            <person name="Hibbett D.S."/>
            <person name="Martin F."/>
        </authorList>
    </citation>
    <scope>NUCLEOTIDE SEQUENCE [LARGE SCALE GENOMIC DNA]</scope>
    <source>
        <strain evidence="3">F 1598</strain>
    </source>
</reference>
<dbReference type="HOGENOM" id="CLU_053012_0_0_1"/>
<dbReference type="Gene3D" id="3.60.130.30">
    <property type="match status" value="1"/>
</dbReference>
<feature type="compositionally biased region" description="Polar residues" evidence="1">
    <location>
        <begin position="9"/>
        <end position="21"/>
    </location>
</feature>
<evidence type="ECO:0000256" key="1">
    <source>
        <dbReference type="SAM" id="MobiDB-lite"/>
    </source>
</evidence>
<evidence type="ECO:0000313" key="3">
    <source>
        <dbReference type="Proteomes" id="UP000054166"/>
    </source>
</evidence>
<organism evidence="2 3">
    <name type="scientific">Piloderma croceum (strain F 1598)</name>
    <dbReference type="NCBI Taxonomy" id="765440"/>
    <lineage>
        <taxon>Eukaryota</taxon>
        <taxon>Fungi</taxon>
        <taxon>Dikarya</taxon>
        <taxon>Basidiomycota</taxon>
        <taxon>Agaricomycotina</taxon>
        <taxon>Agaricomycetes</taxon>
        <taxon>Agaricomycetidae</taxon>
        <taxon>Atheliales</taxon>
        <taxon>Atheliaceae</taxon>
        <taxon>Piloderma</taxon>
    </lineage>
</organism>
<reference evidence="2 3" key="1">
    <citation type="submission" date="2014-04" db="EMBL/GenBank/DDBJ databases">
        <authorList>
            <consortium name="DOE Joint Genome Institute"/>
            <person name="Kuo A."/>
            <person name="Tarkka M."/>
            <person name="Buscot F."/>
            <person name="Kohler A."/>
            <person name="Nagy L.G."/>
            <person name="Floudas D."/>
            <person name="Copeland A."/>
            <person name="Barry K.W."/>
            <person name="Cichocki N."/>
            <person name="Veneault-Fourrey C."/>
            <person name="LaButti K."/>
            <person name="Lindquist E.A."/>
            <person name="Lipzen A."/>
            <person name="Lundell T."/>
            <person name="Morin E."/>
            <person name="Murat C."/>
            <person name="Sun H."/>
            <person name="Tunlid A."/>
            <person name="Henrissat B."/>
            <person name="Grigoriev I.V."/>
            <person name="Hibbett D.S."/>
            <person name="Martin F."/>
            <person name="Nordberg H.P."/>
            <person name="Cantor M.N."/>
            <person name="Hua S.X."/>
        </authorList>
    </citation>
    <scope>NUCLEOTIDE SEQUENCE [LARGE SCALE GENOMIC DNA]</scope>
    <source>
        <strain evidence="2 3">F 1598</strain>
    </source>
</reference>
<sequence>MVKHGIYSGNAQQAAPYNTRSGRVPLPDPRDHPIPHVRGPSRADRFTRVKRKFAAKEKTFRLDAALKDESKFFQTRVKHLEKYLKANTQKCPGVILSALRERSLTDHVKQQAQASYDKMREDRVQPRSVSGIWTEDVEKDPEWLVIYASEHMDDKGNIQRDGFHAEEMAYMVEQTQDHLALLGVDSPTLGGDARHVADVDYPFLDYIDASGEKPRYKIETIGTHHDIHCWHQQAHKTSNPLPSADLRGKATAEGAMVARSYILATAPQSKYLDMLLERLAPKEYKQLKATSKAGRWYTEQTEGCTLGLTTTWKVQVGLHLDRGDWELCMLVCGGNFLGGNLYLPDLNLCLASPYLFHAIGSWMAGRMGPNDTCTPGRVSWVHFTHADVHQKLQGKREGYFLSGGFTGFLHFVHPCHSEVLELISGA</sequence>
<name>A0A0C3EQU6_PILCF</name>
<evidence type="ECO:0000313" key="2">
    <source>
        <dbReference type="EMBL" id="KIM74960.1"/>
    </source>
</evidence>
<keyword evidence="3" id="KW-1185">Reference proteome</keyword>